<name>A0A5N4A2A0_PHOPY</name>
<sequence length="160" mass="18326">MKVALYALLMFAIGAYCNCGCLNCNKQFHVISPPGAKVQIIHKKIHHCTCPTAIPYTVEIPVAPKAETHWARSYGYQIHPERLVVRKPHVYCPIPEEYDAQLQIPDEETPRRPTYLKNLYAHTDRVIICEPPRHHLPKVCSPPILEKLGGRSPYPRAERR</sequence>
<protein>
    <submittedName>
        <fullName evidence="2">Uncharacterized protein</fullName>
    </submittedName>
</protein>
<comment type="caution">
    <text evidence="2">The sequence shown here is derived from an EMBL/GenBank/DDBJ whole genome shotgun (WGS) entry which is preliminary data.</text>
</comment>
<gene>
    <name evidence="2" type="ORF">PPYR_03253</name>
</gene>
<dbReference type="InParanoid" id="A0A5N4A2A0"/>
<dbReference type="AlphaFoldDB" id="A0A5N4A2A0"/>
<keyword evidence="3" id="KW-1185">Reference proteome</keyword>
<organism evidence="2 3">
    <name type="scientific">Photinus pyralis</name>
    <name type="common">Common eastern firefly</name>
    <name type="synonym">Lampyris pyralis</name>
    <dbReference type="NCBI Taxonomy" id="7054"/>
    <lineage>
        <taxon>Eukaryota</taxon>
        <taxon>Metazoa</taxon>
        <taxon>Ecdysozoa</taxon>
        <taxon>Arthropoda</taxon>
        <taxon>Hexapoda</taxon>
        <taxon>Insecta</taxon>
        <taxon>Pterygota</taxon>
        <taxon>Neoptera</taxon>
        <taxon>Endopterygota</taxon>
        <taxon>Coleoptera</taxon>
        <taxon>Polyphaga</taxon>
        <taxon>Elateriformia</taxon>
        <taxon>Elateroidea</taxon>
        <taxon>Lampyridae</taxon>
        <taxon>Lampyrinae</taxon>
        <taxon>Photinus</taxon>
    </lineage>
</organism>
<keyword evidence="1" id="KW-0732">Signal</keyword>
<proteinExistence type="predicted"/>
<evidence type="ECO:0000313" key="2">
    <source>
        <dbReference type="EMBL" id="KAB0791453.1"/>
    </source>
</evidence>
<evidence type="ECO:0000313" key="3">
    <source>
        <dbReference type="Proteomes" id="UP000327044"/>
    </source>
</evidence>
<evidence type="ECO:0000256" key="1">
    <source>
        <dbReference type="SAM" id="SignalP"/>
    </source>
</evidence>
<reference evidence="2 3" key="1">
    <citation type="journal article" date="2018" name="Elife">
        <title>Firefly genomes illuminate parallel origins of bioluminescence in beetles.</title>
        <authorList>
            <person name="Fallon T.R."/>
            <person name="Lower S.E."/>
            <person name="Chang C.H."/>
            <person name="Bessho-Uehara M."/>
            <person name="Martin G.J."/>
            <person name="Bewick A.J."/>
            <person name="Behringer M."/>
            <person name="Debat H.J."/>
            <person name="Wong I."/>
            <person name="Day J.C."/>
            <person name="Suvorov A."/>
            <person name="Silva C.J."/>
            <person name="Stanger-Hall K.F."/>
            <person name="Hall D.W."/>
            <person name="Schmitz R.J."/>
            <person name="Nelson D.R."/>
            <person name="Lewis S.M."/>
            <person name="Shigenobu S."/>
            <person name="Bybee S.M."/>
            <person name="Larracuente A.M."/>
            <person name="Oba Y."/>
            <person name="Weng J.K."/>
        </authorList>
    </citation>
    <scope>NUCLEOTIDE SEQUENCE [LARGE SCALE GENOMIC DNA]</scope>
    <source>
        <strain evidence="2">1611_PpyrPB1</strain>
        <tissue evidence="2">Whole body</tissue>
    </source>
</reference>
<accession>A0A5N4A2A0</accession>
<dbReference type="Proteomes" id="UP000327044">
    <property type="component" value="Unassembled WGS sequence"/>
</dbReference>
<feature type="signal peptide" evidence="1">
    <location>
        <begin position="1"/>
        <end position="19"/>
    </location>
</feature>
<feature type="chain" id="PRO_5024443882" evidence="1">
    <location>
        <begin position="20"/>
        <end position="160"/>
    </location>
</feature>
<dbReference type="EMBL" id="VVIM01000011">
    <property type="protein sequence ID" value="KAB0791453.1"/>
    <property type="molecule type" value="Genomic_DNA"/>
</dbReference>